<name>A0A4V2NFF0_9BURK</name>
<evidence type="ECO:0000256" key="1">
    <source>
        <dbReference type="SAM" id="MobiDB-lite"/>
    </source>
</evidence>
<evidence type="ECO:0000313" key="3">
    <source>
        <dbReference type="Proteomes" id="UP000294200"/>
    </source>
</evidence>
<sequence>RKHPPTFTATQVATLLRIDKTRMKYLTTKNNLPAGTQTGAGRAKVFSREEAPHLDRRDHATDAATHWRSRPSRGICQL</sequence>
<feature type="non-terminal residue" evidence="2">
    <location>
        <position position="1"/>
    </location>
</feature>
<organism evidence="2 3">
    <name type="scientific">Paraburkholderia steynii</name>
    <dbReference type="NCBI Taxonomy" id="1245441"/>
    <lineage>
        <taxon>Bacteria</taxon>
        <taxon>Pseudomonadati</taxon>
        <taxon>Pseudomonadota</taxon>
        <taxon>Betaproteobacteria</taxon>
        <taxon>Burkholderiales</taxon>
        <taxon>Burkholderiaceae</taxon>
        <taxon>Paraburkholderia</taxon>
    </lineage>
</organism>
<keyword evidence="3" id="KW-1185">Reference proteome</keyword>
<reference evidence="2 3" key="1">
    <citation type="submission" date="2017-02" db="EMBL/GenBank/DDBJ databases">
        <title>Paraburkholderia sophoroidis sp. nov. and Paraburkholderia steynii sp. nov. rhizobial symbionts of the fynbos legume Hypocalyptus sophoroides.</title>
        <authorList>
            <person name="Steenkamp E.T."/>
            <person name="Beukes C.W."/>
            <person name="Van Zyl E."/>
            <person name="Avontuur J."/>
            <person name="Chan W.Y."/>
            <person name="Hassen A."/>
            <person name="Palmer M."/>
            <person name="Mthombeni L."/>
            <person name="Phalane F."/>
            <person name="Sereme K."/>
            <person name="Venter S.N."/>
        </authorList>
    </citation>
    <scope>NUCLEOTIDE SEQUENCE [LARGE SCALE GENOMIC DNA]</scope>
    <source>
        <strain evidence="2 3">HC1.1ba</strain>
    </source>
</reference>
<protein>
    <submittedName>
        <fullName evidence="2">Uncharacterized protein</fullName>
    </submittedName>
</protein>
<dbReference type="AlphaFoldDB" id="A0A4V2NFF0"/>
<proteinExistence type="predicted"/>
<dbReference type="EMBL" id="MWML01000978">
    <property type="protein sequence ID" value="TCG00798.1"/>
    <property type="molecule type" value="Genomic_DNA"/>
</dbReference>
<feature type="compositionally biased region" description="Basic and acidic residues" evidence="1">
    <location>
        <begin position="52"/>
        <end position="61"/>
    </location>
</feature>
<evidence type="ECO:0000313" key="2">
    <source>
        <dbReference type="EMBL" id="TCG00798.1"/>
    </source>
</evidence>
<accession>A0A4V2NFF0</accession>
<comment type="caution">
    <text evidence="2">The sequence shown here is derived from an EMBL/GenBank/DDBJ whole genome shotgun (WGS) entry which is preliminary data.</text>
</comment>
<feature type="region of interest" description="Disordered" evidence="1">
    <location>
        <begin position="52"/>
        <end position="78"/>
    </location>
</feature>
<gene>
    <name evidence="2" type="ORF">BZM27_54605</name>
</gene>
<dbReference type="Proteomes" id="UP000294200">
    <property type="component" value="Unassembled WGS sequence"/>
</dbReference>